<dbReference type="GO" id="GO:0016020">
    <property type="term" value="C:membrane"/>
    <property type="evidence" value="ECO:0007669"/>
    <property type="project" value="UniProtKB-SubCell"/>
</dbReference>
<feature type="transmembrane region" description="Helical" evidence="5">
    <location>
        <begin position="50"/>
        <end position="68"/>
    </location>
</feature>
<dbReference type="AlphaFoldDB" id="A0A1I0VXX5"/>
<feature type="domain" description="O-antigen ligase-related" evidence="6">
    <location>
        <begin position="238"/>
        <end position="414"/>
    </location>
</feature>
<evidence type="ECO:0000256" key="2">
    <source>
        <dbReference type="ARBA" id="ARBA00022692"/>
    </source>
</evidence>
<comment type="subcellular location">
    <subcellularLocation>
        <location evidence="1">Membrane</location>
        <topology evidence="1">Multi-pass membrane protein</topology>
    </subcellularLocation>
</comment>
<evidence type="ECO:0000256" key="1">
    <source>
        <dbReference type="ARBA" id="ARBA00004141"/>
    </source>
</evidence>
<feature type="transmembrane region" description="Helical" evidence="5">
    <location>
        <begin position="278"/>
        <end position="300"/>
    </location>
</feature>
<keyword evidence="4 5" id="KW-0472">Membrane</keyword>
<feature type="transmembrane region" description="Helical" evidence="5">
    <location>
        <begin position="432"/>
        <end position="450"/>
    </location>
</feature>
<evidence type="ECO:0000313" key="8">
    <source>
        <dbReference type="Proteomes" id="UP000198619"/>
    </source>
</evidence>
<feature type="transmembrane region" description="Helical" evidence="5">
    <location>
        <begin position="253"/>
        <end position="271"/>
    </location>
</feature>
<feature type="transmembrane region" description="Helical" evidence="5">
    <location>
        <begin position="231"/>
        <end position="247"/>
    </location>
</feature>
<evidence type="ECO:0000256" key="4">
    <source>
        <dbReference type="ARBA" id="ARBA00023136"/>
    </source>
</evidence>
<dbReference type="InterPro" id="IPR007016">
    <property type="entry name" value="O-antigen_ligase-rel_domated"/>
</dbReference>
<protein>
    <submittedName>
        <fullName evidence="7">O-Antigen ligase</fullName>
    </submittedName>
</protein>
<feature type="transmembrane region" description="Helical" evidence="5">
    <location>
        <begin position="115"/>
        <end position="136"/>
    </location>
</feature>
<dbReference type="InterPro" id="IPR051533">
    <property type="entry name" value="WaaL-like"/>
</dbReference>
<evidence type="ECO:0000259" key="6">
    <source>
        <dbReference type="Pfam" id="PF04932"/>
    </source>
</evidence>
<feature type="transmembrane region" description="Helical" evidence="5">
    <location>
        <begin position="21"/>
        <end position="38"/>
    </location>
</feature>
<dbReference type="EMBL" id="FOKI01000003">
    <property type="protein sequence ID" value="SFA80526.1"/>
    <property type="molecule type" value="Genomic_DNA"/>
</dbReference>
<dbReference type="Pfam" id="PF04932">
    <property type="entry name" value="Wzy_C"/>
    <property type="match status" value="1"/>
</dbReference>
<keyword evidence="8" id="KW-1185">Reference proteome</keyword>
<feature type="transmembrane region" description="Helical" evidence="5">
    <location>
        <begin position="80"/>
        <end position="103"/>
    </location>
</feature>
<evidence type="ECO:0000256" key="5">
    <source>
        <dbReference type="SAM" id="Phobius"/>
    </source>
</evidence>
<dbReference type="STRING" id="84698.SAMN04488528_100372"/>
<dbReference type="PANTHER" id="PTHR37422">
    <property type="entry name" value="TEICHURONIC ACID BIOSYNTHESIS PROTEIN TUAE"/>
    <property type="match status" value="1"/>
</dbReference>
<dbReference type="OrthoDB" id="1886387at2"/>
<sequence length="487" mass="55799">MNMMMNNDFYGESRIDKFLKIALAVMLISIPFMNLPYMKKFMGELGAQGSAYVFIFIIMLVFVDMVFVKRRFYRINNISIYILMAFLVWVCISTAFNFSNIMSNTFKGRSGLEKLILQVGVLGFCILSFYCVYYIVKSNKLSMTFMRKFVTISFLICGIYSFMEVGYLLNIRVFDEALKGISYFVNMYFRGDLYPRGVRSICGEASYFAMFVTFAFPFIASYIYTKKTNKNFWFVLLNVYLLILIFFSKSRIGYMMVLVQAAMILCYGLFLSKNKRSIINTILVAIISMVMAFGVNSLFYNRASEERVEYDRNTSSSLALGDVYGSLNDENNMSNVARTGLWKAATKMSLDNPIKGVGLGQYGFNVSNYIDDDTKRSDEIKNWIDPESAAWPPAFSIHFRILAEFGFVGAALWVILWLSITIQCLARFINSRFDVTGMVIITLIAGVMMSGFNSDTFGFFPYYIVLALAMLYIKGEEFLNLKDSNLY</sequence>
<keyword evidence="7" id="KW-0436">Ligase</keyword>
<dbReference type="PANTHER" id="PTHR37422:SF13">
    <property type="entry name" value="LIPOPOLYSACCHARIDE BIOSYNTHESIS PROTEIN PA4999-RELATED"/>
    <property type="match status" value="1"/>
</dbReference>
<feature type="transmembrane region" description="Helical" evidence="5">
    <location>
        <begin position="148"/>
        <end position="169"/>
    </location>
</feature>
<name>A0A1I0VXX5_9CLOT</name>
<evidence type="ECO:0000256" key="3">
    <source>
        <dbReference type="ARBA" id="ARBA00022989"/>
    </source>
</evidence>
<reference evidence="7 8" key="1">
    <citation type="submission" date="2016-10" db="EMBL/GenBank/DDBJ databases">
        <authorList>
            <person name="de Groot N.N."/>
        </authorList>
    </citation>
    <scope>NUCLEOTIDE SEQUENCE [LARGE SCALE GENOMIC DNA]</scope>
    <source>
        <strain evidence="7 8">DSM 12271</strain>
    </source>
</reference>
<proteinExistence type="predicted"/>
<evidence type="ECO:0000313" key="7">
    <source>
        <dbReference type="EMBL" id="SFA80526.1"/>
    </source>
</evidence>
<keyword evidence="3 5" id="KW-1133">Transmembrane helix</keyword>
<feature type="transmembrane region" description="Helical" evidence="5">
    <location>
        <begin position="205"/>
        <end position="224"/>
    </location>
</feature>
<organism evidence="7 8">
    <name type="scientific">Clostridium frigidicarnis</name>
    <dbReference type="NCBI Taxonomy" id="84698"/>
    <lineage>
        <taxon>Bacteria</taxon>
        <taxon>Bacillati</taxon>
        <taxon>Bacillota</taxon>
        <taxon>Clostridia</taxon>
        <taxon>Eubacteriales</taxon>
        <taxon>Clostridiaceae</taxon>
        <taxon>Clostridium</taxon>
    </lineage>
</organism>
<dbReference type="GO" id="GO:0016874">
    <property type="term" value="F:ligase activity"/>
    <property type="evidence" value="ECO:0007669"/>
    <property type="project" value="UniProtKB-KW"/>
</dbReference>
<feature type="transmembrane region" description="Helical" evidence="5">
    <location>
        <begin position="397"/>
        <end position="420"/>
    </location>
</feature>
<keyword evidence="2 5" id="KW-0812">Transmembrane</keyword>
<dbReference type="RefSeq" id="WP_090038602.1">
    <property type="nucleotide sequence ID" value="NZ_FOKI01000003.1"/>
</dbReference>
<accession>A0A1I0VXX5</accession>
<dbReference type="Proteomes" id="UP000198619">
    <property type="component" value="Unassembled WGS sequence"/>
</dbReference>
<gene>
    <name evidence="7" type="ORF">SAMN04488528_100372</name>
</gene>
<feature type="transmembrane region" description="Helical" evidence="5">
    <location>
        <begin position="456"/>
        <end position="473"/>
    </location>
</feature>